<gene>
    <name evidence="2" type="ORF">AAHA92_15651</name>
</gene>
<accession>A0ABD1HG18</accession>
<dbReference type="EMBL" id="JBEAFC010000006">
    <property type="protein sequence ID" value="KAL1555177.1"/>
    <property type="molecule type" value="Genomic_DNA"/>
</dbReference>
<sequence>MMNNRRPSNIAPLSSPGLEMQDNKMGAGAAAAAVTATATAAGSNGKNTSIHVTALDGIVNVNSLFTMALFIGFSMTVPENATTVTSASCTTSRETVRRLIVFEVVSFSFFLFSSLVAQSLKLQINLRNNMDPTDPHKADINVDHLKYCLFASAVGSVLGCTFLTLSIVDFIRVKLGSLSCGGKPIHAVVVLVIFVGAGLMIYVITAARALFFVQNQPPALQQTQN</sequence>
<dbReference type="PANTHER" id="PTHR33430:SF6">
    <property type="entry name" value="MATERNAL EFFECT EMBRYO ARREST PROTEIN"/>
    <property type="match status" value="1"/>
</dbReference>
<feature type="transmembrane region" description="Helical" evidence="1">
    <location>
        <begin position="149"/>
        <end position="173"/>
    </location>
</feature>
<keyword evidence="1" id="KW-0472">Membrane</keyword>
<reference evidence="2 3" key="1">
    <citation type="submission" date="2024-06" db="EMBL/GenBank/DDBJ databases">
        <title>A chromosome level genome sequence of Diviner's sage (Salvia divinorum).</title>
        <authorList>
            <person name="Ford S.A."/>
            <person name="Ro D.-K."/>
            <person name="Ness R.W."/>
            <person name="Phillips M.A."/>
        </authorList>
    </citation>
    <scope>NUCLEOTIDE SEQUENCE [LARGE SCALE GENOMIC DNA]</scope>
    <source>
        <strain evidence="2">SAF-2024a</strain>
        <tissue evidence="2">Leaf</tissue>
    </source>
</reference>
<feature type="transmembrane region" description="Helical" evidence="1">
    <location>
        <begin position="185"/>
        <end position="211"/>
    </location>
</feature>
<dbReference type="Proteomes" id="UP001567538">
    <property type="component" value="Unassembled WGS sequence"/>
</dbReference>
<feature type="transmembrane region" description="Helical" evidence="1">
    <location>
        <begin position="58"/>
        <end position="78"/>
    </location>
</feature>
<keyword evidence="3" id="KW-1185">Reference proteome</keyword>
<evidence type="ECO:0000313" key="3">
    <source>
        <dbReference type="Proteomes" id="UP001567538"/>
    </source>
</evidence>
<dbReference type="AlphaFoldDB" id="A0ABD1HG18"/>
<dbReference type="PANTHER" id="PTHR33430">
    <property type="entry name" value="MATERNAL EFFECT EMBRYO ARREST PROTEIN"/>
    <property type="match status" value="1"/>
</dbReference>
<keyword evidence="1" id="KW-1133">Transmembrane helix</keyword>
<proteinExistence type="predicted"/>
<organism evidence="2 3">
    <name type="scientific">Salvia divinorum</name>
    <name type="common">Maria pastora</name>
    <name type="synonym">Diviner's sage</name>
    <dbReference type="NCBI Taxonomy" id="28513"/>
    <lineage>
        <taxon>Eukaryota</taxon>
        <taxon>Viridiplantae</taxon>
        <taxon>Streptophyta</taxon>
        <taxon>Embryophyta</taxon>
        <taxon>Tracheophyta</taxon>
        <taxon>Spermatophyta</taxon>
        <taxon>Magnoliopsida</taxon>
        <taxon>eudicotyledons</taxon>
        <taxon>Gunneridae</taxon>
        <taxon>Pentapetalae</taxon>
        <taxon>asterids</taxon>
        <taxon>lamiids</taxon>
        <taxon>Lamiales</taxon>
        <taxon>Lamiaceae</taxon>
        <taxon>Nepetoideae</taxon>
        <taxon>Mentheae</taxon>
        <taxon>Salviinae</taxon>
        <taxon>Salvia</taxon>
        <taxon>Salvia subgen. Calosphace</taxon>
    </lineage>
</organism>
<protein>
    <submittedName>
        <fullName evidence="2">Uncharacterized protein</fullName>
    </submittedName>
</protein>
<name>A0ABD1HG18_SALDI</name>
<evidence type="ECO:0000313" key="2">
    <source>
        <dbReference type="EMBL" id="KAL1555177.1"/>
    </source>
</evidence>
<keyword evidence="1" id="KW-0812">Transmembrane</keyword>
<feature type="transmembrane region" description="Helical" evidence="1">
    <location>
        <begin position="99"/>
        <end position="120"/>
    </location>
</feature>
<evidence type="ECO:0000256" key="1">
    <source>
        <dbReference type="SAM" id="Phobius"/>
    </source>
</evidence>
<comment type="caution">
    <text evidence="2">The sequence shown here is derived from an EMBL/GenBank/DDBJ whole genome shotgun (WGS) entry which is preliminary data.</text>
</comment>